<dbReference type="OrthoDB" id="9972196at2759"/>
<dbReference type="GO" id="GO:0017057">
    <property type="term" value="F:6-phosphogluconolactonase activity"/>
    <property type="evidence" value="ECO:0007669"/>
    <property type="project" value="TreeGrafter"/>
</dbReference>
<gene>
    <name evidence="2" type="ORF">PTSG_03990</name>
</gene>
<dbReference type="PANTHER" id="PTHR30344">
    <property type="entry name" value="6-PHOSPHOGLUCONOLACTONASE-RELATED"/>
    <property type="match status" value="1"/>
</dbReference>
<dbReference type="RefSeq" id="XP_004994888.1">
    <property type="nucleotide sequence ID" value="XM_004994831.1"/>
</dbReference>
<dbReference type="KEGG" id="sre:PTSG_03990"/>
<dbReference type="STRING" id="946362.F2U7G7"/>
<reference evidence="2" key="1">
    <citation type="submission" date="2009-08" db="EMBL/GenBank/DDBJ databases">
        <title>Annotation of Salpingoeca rosetta.</title>
        <authorList>
            <consortium name="The Broad Institute Genome Sequencing Platform"/>
            <person name="Russ C."/>
            <person name="Cuomo C."/>
            <person name="Burger G."/>
            <person name="Gray M.W."/>
            <person name="Holland P.W.H."/>
            <person name="King N."/>
            <person name="Lang F.B.F."/>
            <person name="Roger A.J."/>
            <person name="Ruiz-Trillo I."/>
            <person name="Young S.K."/>
            <person name="Zeng Q."/>
            <person name="Gargeya S."/>
            <person name="Alvarado L."/>
            <person name="Berlin A."/>
            <person name="Chapman S.B."/>
            <person name="Chen Z."/>
            <person name="Freedman E."/>
            <person name="Gellesch M."/>
            <person name="Goldberg J."/>
            <person name="Griggs A."/>
            <person name="Gujja S."/>
            <person name="Heilman E."/>
            <person name="Heiman D."/>
            <person name="Howarth C."/>
            <person name="Mehta T."/>
            <person name="Neiman D."/>
            <person name="Pearson M."/>
            <person name="Roberts A."/>
            <person name="Saif S."/>
            <person name="Shea T."/>
            <person name="Shenoy N."/>
            <person name="Sisk P."/>
            <person name="Stolte C."/>
            <person name="Sykes S."/>
            <person name="White J."/>
            <person name="Yandava C."/>
            <person name="Haas B."/>
            <person name="Nusbaum C."/>
            <person name="Birren B."/>
        </authorList>
    </citation>
    <scope>NUCLEOTIDE SEQUENCE [LARGE SCALE GENOMIC DNA]</scope>
    <source>
        <strain evidence="2">ATCC 50818</strain>
    </source>
</reference>
<dbReference type="EMBL" id="GL832963">
    <property type="protein sequence ID" value="EGD83384.1"/>
    <property type="molecule type" value="Genomic_DNA"/>
</dbReference>
<dbReference type="SUPFAM" id="SSF51004">
    <property type="entry name" value="C-terminal (heme d1) domain of cytochrome cd1-nitrite reductase"/>
    <property type="match status" value="1"/>
</dbReference>
<dbReference type="InterPro" id="IPR015943">
    <property type="entry name" value="WD40/YVTN_repeat-like_dom_sf"/>
</dbReference>
<dbReference type="Proteomes" id="UP000007799">
    <property type="component" value="Unassembled WGS sequence"/>
</dbReference>
<sequence>MSAENPTEPLVFVASYNKFENLAHTPDGTVSAHSLYVYRLDTQTGQLVLLTVLDGFENPAFLRYHPQLNVLYFCTESIADDGDIVACKVNARTGALSVLGKWSAHGKSTCYLTIDTDLKHMLAVNYWDSTLSVLPMETSGALSPVSFKLVPDRKVVASSRSDHLTNRQLEPHNHAIVLDPYNGTVAYVPDLGTDVIKQFVFDKGTGSLIHAGQFQSGSDELKPHGPRYLQFHPKLPVAYVVNELSSTVAVFSFNIEQAARIAEEPEKPTLTLLQTISTIPSAFPRHLNTCGRITVTNAGTFVVVSNRGHNSISTYRVNDDGTLCSADYFHTRGRTPRHFQFDSTGNWLLVANQDTDSVSVFSFDRKHGTLNFAGHTYDVPSPNFVCVQMPYHEAQ</sequence>
<dbReference type="Gene3D" id="2.130.10.10">
    <property type="entry name" value="YVTN repeat-like/Quinoprotein amine dehydrogenase"/>
    <property type="match status" value="1"/>
</dbReference>
<dbReference type="eggNOG" id="ENOG502RTAI">
    <property type="taxonomic scope" value="Eukaryota"/>
</dbReference>
<dbReference type="AlphaFoldDB" id="F2U7G7"/>
<dbReference type="Pfam" id="PF10282">
    <property type="entry name" value="Lactonase"/>
    <property type="match status" value="1"/>
</dbReference>
<proteinExistence type="inferred from homology"/>
<evidence type="ECO:0000313" key="3">
    <source>
        <dbReference type="Proteomes" id="UP000007799"/>
    </source>
</evidence>
<evidence type="ECO:0000256" key="1">
    <source>
        <dbReference type="ARBA" id="ARBA00005564"/>
    </source>
</evidence>
<dbReference type="InterPro" id="IPR050282">
    <property type="entry name" value="Cycloisomerase_2"/>
</dbReference>
<protein>
    <recommendedName>
        <fullName evidence="4">6-phosphogluconolactonase</fullName>
    </recommendedName>
</protein>
<dbReference type="InterPro" id="IPR011048">
    <property type="entry name" value="Haem_d1_sf"/>
</dbReference>
<organism evidence="3">
    <name type="scientific">Salpingoeca rosetta (strain ATCC 50818 / BSB-021)</name>
    <dbReference type="NCBI Taxonomy" id="946362"/>
    <lineage>
        <taxon>Eukaryota</taxon>
        <taxon>Choanoflagellata</taxon>
        <taxon>Craspedida</taxon>
        <taxon>Salpingoecidae</taxon>
        <taxon>Salpingoeca</taxon>
    </lineage>
</organism>
<accession>F2U7G7</accession>
<dbReference type="PANTHER" id="PTHR30344:SF1">
    <property type="entry name" value="6-PHOSPHOGLUCONOLACTONASE"/>
    <property type="match status" value="1"/>
</dbReference>
<dbReference type="GeneID" id="16075467"/>
<dbReference type="InParanoid" id="F2U7G7"/>
<evidence type="ECO:0000313" key="2">
    <source>
        <dbReference type="EMBL" id="EGD83384.1"/>
    </source>
</evidence>
<name>F2U7G7_SALR5</name>
<keyword evidence="3" id="KW-1185">Reference proteome</keyword>
<dbReference type="OMA" id="TQPRGIQ"/>
<comment type="similarity">
    <text evidence="1">Belongs to the cycloisomerase 2 family.</text>
</comment>
<dbReference type="InterPro" id="IPR019405">
    <property type="entry name" value="Lactonase_7-beta_prop"/>
</dbReference>
<evidence type="ECO:0008006" key="4">
    <source>
        <dbReference type="Google" id="ProtNLM"/>
    </source>
</evidence>